<feature type="compositionally biased region" description="Polar residues" evidence="1">
    <location>
        <begin position="323"/>
        <end position="332"/>
    </location>
</feature>
<evidence type="ECO:0000313" key="2">
    <source>
        <dbReference type="EMBL" id="KAF9528534.1"/>
    </source>
</evidence>
<reference evidence="2" key="1">
    <citation type="submission" date="2020-11" db="EMBL/GenBank/DDBJ databases">
        <authorList>
            <consortium name="DOE Joint Genome Institute"/>
            <person name="Ahrendt S."/>
            <person name="Riley R."/>
            <person name="Andreopoulos W."/>
            <person name="Labutti K."/>
            <person name="Pangilinan J."/>
            <person name="Ruiz-Duenas F.J."/>
            <person name="Barrasa J.M."/>
            <person name="Sanchez-Garcia M."/>
            <person name="Camarero S."/>
            <person name="Miyauchi S."/>
            <person name="Serrano A."/>
            <person name="Linde D."/>
            <person name="Babiker R."/>
            <person name="Drula E."/>
            <person name="Ayuso-Fernandez I."/>
            <person name="Pacheco R."/>
            <person name="Padilla G."/>
            <person name="Ferreira P."/>
            <person name="Barriuso J."/>
            <person name="Kellner H."/>
            <person name="Castanera R."/>
            <person name="Alfaro M."/>
            <person name="Ramirez L."/>
            <person name="Pisabarro A.G."/>
            <person name="Kuo A."/>
            <person name="Tritt A."/>
            <person name="Lipzen A."/>
            <person name="He G."/>
            <person name="Yan M."/>
            <person name="Ng V."/>
            <person name="Cullen D."/>
            <person name="Martin F."/>
            <person name="Rosso M.-N."/>
            <person name="Henrissat B."/>
            <person name="Hibbett D."/>
            <person name="Martinez A.T."/>
            <person name="Grigoriev I.V."/>
        </authorList>
    </citation>
    <scope>NUCLEOTIDE SEQUENCE</scope>
    <source>
        <strain evidence="2">CBS 506.95</strain>
    </source>
</reference>
<feature type="region of interest" description="Disordered" evidence="1">
    <location>
        <begin position="320"/>
        <end position="365"/>
    </location>
</feature>
<sequence length="532" mass="56790">MNVLKNPSFFRPSSRPSSPAPLSVPRPDTNQPMERTVRPLTKLSSFSNFMRPSPSSSPAPQPATLVQDGSYLEMLSLKLSEAVTRALSQPTGPPTSTDLFGGKKPLPQGRGTALGTLISSELKAAHEVPHLYRAVLRSLQRPLSVLLTNLSGMLLPLLASPSFLAIPTPSNQSPFPTPVQAHALSVVNFCEELLQLFDQLGLGLDSDVRGDGLKSIRDGLVSLVSRVSNPLINAIRGEIIPLIEALENPNTSTPAKLLPGPKSAVLYHPSIVALQTLMPAYNKALTACTMSSLSHATLASLLISVLWKASVALVHRVEAKPSPAQTPNSSPLLTAKKRRGSPTTTTPPVTPPPARFTIKLPPSRPPSPPALVTYATTAADAKALYELLVGLPRPSSGQPSTKLAREAVDEALEGFKNMAELLASVRNRTESMDPIAIAKELNRVTEEIPSLIALPVILHAFGGPGASSVAPILGISEDEYRKGCLSGFSRAEECALAICQRALDVLQTDPFPNQAVIHWLEMELAEMQEYGP</sequence>
<proteinExistence type="predicted"/>
<dbReference type="AlphaFoldDB" id="A0A9P6EGY9"/>
<dbReference type="OrthoDB" id="1734943at2759"/>
<comment type="caution">
    <text evidence="2">The sequence shown here is derived from an EMBL/GenBank/DDBJ whole genome shotgun (WGS) entry which is preliminary data.</text>
</comment>
<feature type="compositionally biased region" description="Low complexity" evidence="1">
    <location>
        <begin position="7"/>
        <end position="17"/>
    </location>
</feature>
<protein>
    <submittedName>
        <fullName evidence="2">Uncharacterized protein</fullName>
    </submittedName>
</protein>
<name>A0A9P6EGY9_9AGAR</name>
<feature type="region of interest" description="Disordered" evidence="1">
    <location>
        <begin position="1"/>
        <end position="64"/>
    </location>
</feature>
<evidence type="ECO:0000313" key="3">
    <source>
        <dbReference type="Proteomes" id="UP000807306"/>
    </source>
</evidence>
<keyword evidence="3" id="KW-1185">Reference proteome</keyword>
<accession>A0A9P6EGY9</accession>
<organism evidence="2 3">
    <name type="scientific">Crepidotus variabilis</name>
    <dbReference type="NCBI Taxonomy" id="179855"/>
    <lineage>
        <taxon>Eukaryota</taxon>
        <taxon>Fungi</taxon>
        <taxon>Dikarya</taxon>
        <taxon>Basidiomycota</taxon>
        <taxon>Agaricomycotina</taxon>
        <taxon>Agaricomycetes</taxon>
        <taxon>Agaricomycetidae</taxon>
        <taxon>Agaricales</taxon>
        <taxon>Agaricineae</taxon>
        <taxon>Crepidotaceae</taxon>
        <taxon>Crepidotus</taxon>
    </lineage>
</organism>
<evidence type="ECO:0000256" key="1">
    <source>
        <dbReference type="SAM" id="MobiDB-lite"/>
    </source>
</evidence>
<dbReference type="Proteomes" id="UP000807306">
    <property type="component" value="Unassembled WGS sequence"/>
</dbReference>
<dbReference type="EMBL" id="MU157852">
    <property type="protein sequence ID" value="KAF9528534.1"/>
    <property type="molecule type" value="Genomic_DNA"/>
</dbReference>
<gene>
    <name evidence="2" type="ORF">CPB83DRAFT_315100</name>
</gene>